<feature type="transmembrane region" description="Helical" evidence="1">
    <location>
        <begin position="33"/>
        <end position="50"/>
    </location>
</feature>
<comment type="caution">
    <text evidence="2">The sequence shown here is derived from an EMBL/GenBank/DDBJ whole genome shotgun (WGS) entry which is preliminary data.</text>
</comment>
<sequence>MVNRILFWAGFGVLTRAWQLGIEMRPFLNRRDLLGFPLFGAVGASFGYWLEGVDKRQTAVLAERKQILLEKRARRAQQEAEAEAVAA</sequence>
<protein>
    <submittedName>
        <fullName evidence="2">NADH-ubiquinone oxidoreductase</fullName>
    </submittedName>
</protein>
<gene>
    <name evidence="2" type="ORF">B0T14DRAFT_422812</name>
</gene>
<dbReference type="Proteomes" id="UP001175000">
    <property type="component" value="Unassembled WGS sequence"/>
</dbReference>
<evidence type="ECO:0000256" key="1">
    <source>
        <dbReference type="SAM" id="Phobius"/>
    </source>
</evidence>
<keyword evidence="3" id="KW-1185">Reference proteome</keyword>
<dbReference type="PANTHER" id="PTHR39218:SF1">
    <property type="entry name" value="OXIDOREDUCTASE 14 KDA SUBUNIT, PUTATIVE (AFU_ORTHOLOGUE AFUA_1G12110)-RELATED"/>
    <property type="match status" value="1"/>
</dbReference>
<keyword evidence="1" id="KW-0812">Transmembrane</keyword>
<dbReference type="EMBL" id="JAULSU010000002">
    <property type="protein sequence ID" value="KAK0626696.1"/>
    <property type="molecule type" value="Genomic_DNA"/>
</dbReference>
<keyword evidence="1" id="KW-0472">Membrane</keyword>
<dbReference type="PANTHER" id="PTHR39218">
    <property type="entry name" value="OXIDOREDUCTASE 14 KDA SUBUNIT, PUTATIVE (AFU_ORTHOLOGUE AFUA_1G12110)-RELATED"/>
    <property type="match status" value="1"/>
</dbReference>
<reference evidence="2" key="1">
    <citation type="submission" date="2023-06" db="EMBL/GenBank/DDBJ databases">
        <title>Genome-scale phylogeny and comparative genomics of the fungal order Sordariales.</title>
        <authorList>
            <consortium name="Lawrence Berkeley National Laboratory"/>
            <person name="Hensen N."/>
            <person name="Bonometti L."/>
            <person name="Westerberg I."/>
            <person name="Brannstrom I.O."/>
            <person name="Guillou S."/>
            <person name="Cros-Aarteil S."/>
            <person name="Calhoun S."/>
            <person name="Haridas S."/>
            <person name="Kuo A."/>
            <person name="Mondo S."/>
            <person name="Pangilinan J."/>
            <person name="Riley R."/>
            <person name="Labutti K."/>
            <person name="Andreopoulos B."/>
            <person name="Lipzen A."/>
            <person name="Chen C."/>
            <person name="Yanf M."/>
            <person name="Daum C."/>
            <person name="Ng V."/>
            <person name="Clum A."/>
            <person name="Steindorff A."/>
            <person name="Ohm R."/>
            <person name="Martin F."/>
            <person name="Silar P."/>
            <person name="Natvig D."/>
            <person name="Lalanne C."/>
            <person name="Gautier V."/>
            <person name="Ament-Velasquez S.L."/>
            <person name="Kruys A."/>
            <person name="Hutchinson M.I."/>
            <person name="Powell A.J."/>
            <person name="Barry K."/>
            <person name="Miller A.N."/>
            <person name="Grigoriev I.V."/>
            <person name="Debuchy R."/>
            <person name="Gladieux P."/>
            <person name="Thoren M.H."/>
            <person name="Johannesson H."/>
        </authorList>
    </citation>
    <scope>NUCLEOTIDE SEQUENCE</scope>
    <source>
        <strain evidence="2">CBS 606.72</strain>
    </source>
</reference>
<keyword evidence="1" id="KW-1133">Transmembrane helix</keyword>
<organism evidence="2 3">
    <name type="scientific">Immersiella caudata</name>
    <dbReference type="NCBI Taxonomy" id="314043"/>
    <lineage>
        <taxon>Eukaryota</taxon>
        <taxon>Fungi</taxon>
        <taxon>Dikarya</taxon>
        <taxon>Ascomycota</taxon>
        <taxon>Pezizomycotina</taxon>
        <taxon>Sordariomycetes</taxon>
        <taxon>Sordariomycetidae</taxon>
        <taxon>Sordariales</taxon>
        <taxon>Lasiosphaeriaceae</taxon>
        <taxon>Immersiella</taxon>
    </lineage>
</organism>
<accession>A0AA39X3X7</accession>
<evidence type="ECO:0000313" key="2">
    <source>
        <dbReference type="EMBL" id="KAK0626696.1"/>
    </source>
</evidence>
<proteinExistence type="predicted"/>
<name>A0AA39X3X7_9PEZI</name>
<dbReference type="AlphaFoldDB" id="A0AA39X3X7"/>
<evidence type="ECO:0000313" key="3">
    <source>
        <dbReference type="Proteomes" id="UP001175000"/>
    </source>
</evidence>